<feature type="compositionally biased region" description="Polar residues" evidence="1">
    <location>
        <begin position="771"/>
        <end position="793"/>
    </location>
</feature>
<comment type="caution">
    <text evidence="2">The sequence shown here is derived from an EMBL/GenBank/DDBJ whole genome shotgun (WGS) entry which is preliminary data.</text>
</comment>
<feature type="compositionally biased region" description="Low complexity" evidence="1">
    <location>
        <begin position="806"/>
        <end position="817"/>
    </location>
</feature>
<feature type="compositionally biased region" description="Polar residues" evidence="1">
    <location>
        <begin position="178"/>
        <end position="193"/>
    </location>
</feature>
<name>A0AAJ0DKG7_9PEZI</name>
<feature type="compositionally biased region" description="Polar residues" evidence="1">
    <location>
        <begin position="149"/>
        <end position="162"/>
    </location>
</feature>
<feature type="compositionally biased region" description="Acidic residues" evidence="1">
    <location>
        <begin position="664"/>
        <end position="679"/>
    </location>
</feature>
<evidence type="ECO:0000256" key="1">
    <source>
        <dbReference type="SAM" id="MobiDB-lite"/>
    </source>
</evidence>
<reference evidence="2" key="1">
    <citation type="submission" date="2023-04" db="EMBL/GenBank/DDBJ databases">
        <title>Black Yeasts Isolated from many extreme environments.</title>
        <authorList>
            <person name="Coleine C."/>
            <person name="Stajich J.E."/>
            <person name="Selbmann L."/>
        </authorList>
    </citation>
    <scope>NUCLEOTIDE SEQUENCE</scope>
    <source>
        <strain evidence="2">CCFEE 5312</strain>
    </source>
</reference>
<dbReference type="EMBL" id="JAWDJX010000023">
    <property type="protein sequence ID" value="KAK3051919.1"/>
    <property type="molecule type" value="Genomic_DNA"/>
</dbReference>
<dbReference type="AlphaFoldDB" id="A0AAJ0DKG7"/>
<feature type="compositionally biased region" description="Low complexity" evidence="1">
    <location>
        <begin position="508"/>
        <end position="520"/>
    </location>
</feature>
<feature type="region of interest" description="Disordered" evidence="1">
    <location>
        <begin position="29"/>
        <end position="817"/>
    </location>
</feature>
<accession>A0AAJ0DKG7</accession>
<dbReference type="InterPro" id="IPR017956">
    <property type="entry name" value="AT_hook_DNA-bd_motif"/>
</dbReference>
<gene>
    <name evidence="2" type="ORF">LTR09_006873</name>
</gene>
<feature type="compositionally biased region" description="Low complexity" evidence="1">
    <location>
        <begin position="63"/>
        <end position="80"/>
    </location>
</feature>
<keyword evidence="3" id="KW-1185">Reference proteome</keyword>
<feature type="compositionally biased region" description="Basic residues" evidence="1">
    <location>
        <begin position="105"/>
        <end position="119"/>
    </location>
</feature>
<protein>
    <submittedName>
        <fullName evidence="2">Uncharacterized protein</fullName>
    </submittedName>
</protein>
<feature type="compositionally biased region" description="Basic and acidic residues" evidence="1">
    <location>
        <begin position="753"/>
        <end position="766"/>
    </location>
</feature>
<feature type="compositionally biased region" description="Basic residues" evidence="1">
    <location>
        <begin position="684"/>
        <end position="694"/>
    </location>
</feature>
<feature type="compositionally biased region" description="Basic and acidic residues" evidence="1">
    <location>
        <begin position="458"/>
        <end position="471"/>
    </location>
</feature>
<feature type="compositionally biased region" description="Basic residues" evidence="1">
    <location>
        <begin position="599"/>
        <end position="617"/>
    </location>
</feature>
<feature type="compositionally biased region" description="Acidic residues" evidence="1">
    <location>
        <begin position="580"/>
        <end position="596"/>
    </location>
</feature>
<feature type="compositionally biased region" description="Polar residues" evidence="1">
    <location>
        <begin position="217"/>
        <end position="234"/>
    </location>
</feature>
<evidence type="ECO:0000313" key="2">
    <source>
        <dbReference type="EMBL" id="KAK3051919.1"/>
    </source>
</evidence>
<evidence type="ECO:0000313" key="3">
    <source>
        <dbReference type="Proteomes" id="UP001271007"/>
    </source>
</evidence>
<sequence>MPRAIADSDEESDAEILVDAVNDRIEAPAVAMESLDGTNEARSTDSTERLRRQMLSADQGLMATNTAPAAARGSASSPSTHQARKRRHTAVAGSEPAGSPETSVKRVKRTQTYGSKRHRTVLDDEDEEDENIAAMKTSQPARFSEHPGFQSSVELPTGSRTIGNDFVNHEPAVMFRESGSTVEDSPSAQQRQLDQVLRRKDGLTTSHLAVEVEVEKPSSSLGWLASQQTPATNQEGGGDSTDKENATNGDDAGVDQQEGGDTADIPTAQQSESVPDRSNQQPQEAPASGTASAQHNSKHAHKEEESRATPIPQAPTRALHLSPMVEIMTTAPATAQSPPESTSVTKSAKGRRRKSQANNPGSEPLNPDDKAIGLPKERYVPRPSRRRATAALEEPVDYSVAPEKAAKMKRTKTTQAPVKEAAAENPELMKQILNRLGTNDKKEDLKPVDEPQPPPTDLKADKDEPMPDVHTQEAQAEPSQPINEPTPGQENPASQFTVKPKDADHIFAKPAIPTPTAKAASKAKRSQTTIFEDHIEFLGSQRSSPSLSQQQAKRKSALQTTKGETAPGSSRKRRTIVQDHEDDEDELAIIEADEEAQSPRKKRGRGRPAKSTAKPKAKSAGTVADESDGEHQPEPEVEEAPKKAARGRPAKSTAEPKAKSAETVADDEEDEDQPVSEVDEAPKKATRGRPKKGKAAASGKENEPVGSPQAEEYAQPAKDAEPLVSSTTNAQLQTPQKPQPSTQELPTPSPEKAAGKAAEKPTEKATENAASTTQKVSKGSPTAHTPLKGSSTVPLRVGLSKRSRIPPLLRMMKPPKK</sequence>
<feature type="compositionally biased region" description="Polar residues" evidence="1">
    <location>
        <begin position="472"/>
        <end position="497"/>
    </location>
</feature>
<dbReference type="GO" id="GO:0003677">
    <property type="term" value="F:DNA binding"/>
    <property type="evidence" value="ECO:0007669"/>
    <property type="project" value="InterPro"/>
</dbReference>
<feature type="compositionally biased region" description="Polar residues" evidence="1">
    <location>
        <begin position="331"/>
        <end position="346"/>
    </location>
</feature>
<feature type="compositionally biased region" description="Basic and acidic residues" evidence="1">
    <location>
        <begin position="438"/>
        <end position="449"/>
    </location>
</feature>
<feature type="compositionally biased region" description="Basic and acidic residues" evidence="1">
    <location>
        <begin position="42"/>
        <end position="51"/>
    </location>
</feature>
<feature type="compositionally biased region" description="Polar residues" evidence="1">
    <location>
        <begin position="724"/>
        <end position="746"/>
    </location>
</feature>
<feature type="compositionally biased region" description="Polar residues" evidence="1">
    <location>
        <begin position="267"/>
        <end position="295"/>
    </location>
</feature>
<feature type="compositionally biased region" description="Basic and acidic residues" evidence="1">
    <location>
        <begin position="629"/>
        <end position="642"/>
    </location>
</feature>
<proteinExistence type="predicted"/>
<feature type="compositionally biased region" description="Low complexity" evidence="1">
    <location>
        <begin position="540"/>
        <end position="551"/>
    </location>
</feature>
<dbReference type="Proteomes" id="UP001271007">
    <property type="component" value="Unassembled WGS sequence"/>
</dbReference>
<feature type="compositionally biased region" description="Basic and acidic residues" evidence="1">
    <location>
        <begin position="367"/>
        <end position="380"/>
    </location>
</feature>
<organism evidence="2 3">
    <name type="scientific">Extremus antarcticus</name>
    <dbReference type="NCBI Taxonomy" id="702011"/>
    <lineage>
        <taxon>Eukaryota</taxon>
        <taxon>Fungi</taxon>
        <taxon>Dikarya</taxon>
        <taxon>Ascomycota</taxon>
        <taxon>Pezizomycotina</taxon>
        <taxon>Dothideomycetes</taxon>
        <taxon>Dothideomycetidae</taxon>
        <taxon>Mycosphaerellales</taxon>
        <taxon>Extremaceae</taxon>
        <taxon>Extremus</taxon>
    </lineage>
</organism>
<dbReference type="PRINTS" id="PR00929">
    <property type="entry name" value="ATHOOK"/>
</dbReference>